<reference evidence="2" key="1">
    <citation type="submission" date="2023-05" db="EMBL/GenBank/DDBJ databases">
        <title>Cataloging the Phylogenetic Diversity of Human Bladder Bacteria.</title>
        <authorList>
            <person name="Du J."/>
        </authorList>
    </citation>
    <scope>NUCLEOTIDE SEQUENCE</scope>
    <source>
        <strain evidence="2">UMB1231</strain>
    </source>
</reference>
<evidence type="ECO:0000313" key="2">
    <source>
        <dbReference type="EMBL" id="MDK7186467.1"/>
    </source>
</evidence>
<dbReference type="InterPro" id="IPR019734">
    <property type="entry name" value="TPR_rpt"/>
</dbReference>
<dbReference type="SMART" id="SM00028">
    <property type="entry name" value="TPR"/>
    <property type="match status" value="3"/>
</dbReference>
<accession>A0AAJ1Q417</accession>
<dbReference type="Proteomes" id="UP001229251">
    <property type="component" value="Unassembled WGS sequence"/>
</dbReference>
<dbReference type="SUPFAM" id="SSF48452">
    <property type="entry name" value="TPR-like"/>
    <property type="match status" value="2"/>
</dbReference>
<dbReference type="Gene3D" id="1.25.40.10">
    <property type="entry name" value="Tetratricopeptide repeat domain"/>
    <property type="match status" value="2"/>
</dbReference>
<organism evidence="2 3">
    <name type="scientific">Facklamia hominis</name>
    <dbReference type="NCBI Taxonomy" id="178214"/>
    <lineage>
        <taxon>Bacteria</taxon>
        <taxon>Bacillati</taxon>
        <taxon>Bacillota</taxon>
        <taxon>Bacilli</taxon>
        <taxon>Lactobacillales</taxon>
        <taxon>Aerococcaceae</taxon>
        <taxon>Facklamia</taxon>
    </lineage>
</organism>
<comment type="caution">
    <text evidence="2">The sequence shown here is derived from an EMBL/GenBank/DDBJ whole genome shotgun (WGS) entry which is preliminary data.</text>
</comment>
<sequence length="403" mass="47223">MDLGEAIIFIESFSNVEEAYQALIELSQNYLDQGAGSSLSKDDLASLLVYWAKKWGQQGYRKEEIELYQLAYQWQADANIAFSLAKACNQLGLYTLALTYLEKVPELQETYSMKLLQGQALEGLGQLRQAKDCYQTLIKAYPTEWLAYDQLAQLFEHEGYEDQAIRYYQTLYQYFLKEDSKLRRYWRKALLRLYLQQEYIDQGILQKLLRDPDLSLIEAEEFFLQGVCAYYYQDNQLALEAFQQAIELEDDYLQAYLYIMDIQHICGEETALKNSIQQFVKVVPSYDLVLLECLPYLTIREDYGEVLYDKLMDCLPLIDEDDLKQKVLLLVFNHLLAMHQTEQANDLIHQLKDQIMEADLAYYRAKLALIEGDKETFSVNIEQAWLEGCQAEDIENLYQHYHS</sequence>
<dbReference type="EMBL" id="JASOOE010000001">
    <property type="protein sequence ID" value="MDK7186467.1"/>
    <property type="molecule type" value="Genomic_DNA"/>
</dbReference>
<feature type="repeat" description="TPR" evidence="1">
    <location>
        <begin position="219"/>
        <end position="252"/>
    </location>
</feature>
<protein>
    <recommendedName>
        <fullName evidence="4">Tetratricopeptide repeat protein</fullName>
    </recommendedName>
</protein>
<evidence type="ECO:0000313" key="3">
    <source>
        <dbReference type="Proteomes" id="UP001229251"/>
    </source>
</evidence>
<evidence type="ECO:0008006" key="4">
    <source>
        <dbReference type="Google" id="ProtNLM"/>
    </source>
</evidence>
<dbReference type="PROSITE" id="PS50005">
    <property type="entry name" value="TPR"/>
    <property type="match status" value="1"/>
</dbReference>
<keyword evidence="1" id="KW-0802">TPR repeat</keyword>
<dbReference type="AlphaFoldDB" id="A0AAJ1Q417"/>
<dbReference type="RefSeq" id="WP_285065149.1">
    <property type="nucleotide sequence ID" value="NZ_JASOOE010000001.1"/>
</dbReference>
<evidence type="ECO:0000256" key="1">
    <source>
        <dbReference type="PROSITE-ProRule" id="PRU00339"/>
    </source>
</evidence>
<name>A0AAJ1Q417_9LACT</name>
<dbReference type="InterPro" id="IPR011990">
    <property type="entry name" value="TPR-like_helical_dom_sf"/>
</dbReference>
<gene>
    <name evidence="2" type="ORF">QP433_00550</name>
</gene>
<proteinExistence type="predicted"/>